<sequence length="597" mass="63997">MTALTYTILTDPTSLEASVDGRSPSTGTMYLMVTNTRRTVPWLRIEVKVPVGDGAGHLTRDISTIKPRGEYTDTQSNPQADTQPVIVQPQGANVFQVTSQSGRIEGFAPGDYMVLTLENVTVAPTAGVAVLMVTEIIKTNKGWQTSQAAVPVVKAAPKEIPAPRDFRPDKAMLDAGEDLALSWDGSDDFSYEIRFPGGRADIAQGTHTWSPAEAPKRATTYILVATDPTTQKQHFLTTTVQVRYPVLETLTATTGIDTPWVQGTANKGRVTFTGTGVEIFNNSGGLGTVTADKADLNGVNTEWVQGRSTDDGKITFPQDGLDVRQGSGAWGTVHADKADLNGVNTEWVQGRSTDDGKITFPQDGLDVRQGSGAWGTVHADTADLNGVNTEWVQGRSTDDGKITFPQDGLDVRQGSGAWGTVHADTADLNGVNTEWVQGRSTDDGKITFPQDGLDVRQGSGAWGTVHADTADLNGVNTEWVQGRSTDDGWISFPKEGLNVRKGAGQAWGTVFADKADVNSVITNEIHGSGEGKGYIQFLDQDKGVRIFGGVSAGWIRGLSDDDAWIRFNEKGIWVLKNQNGKRESANVSCATVNDRPA</sequence>
<dbReference type="EMBL" id="CP001814">
    <property type="protein sequence ID" value="ACZ83253.1"/>
    <property type="molecule type" value="Genomic_DNA"/>
</dbReference>
<dbReference type="eggNOG" id="ENOG5033QN7">
    <property type="taxonomic scope" value="Bacteria"/>
</dbReference>
<reference evidence="1 2" key="1">
    <citation type="journal article" date="2010" name="Stand. Genomic Sci.">
        <title>Complete genome sequence of Streptosporangium roseum type strain (NI 9100).</title>
        <authorList>
            <person name="Nolan M."/>
            <person name="Sikorski J."/>
            <person name="Jando M."/>
            <person name="Lucas S."/>
            <person name="Lapidus A."/>
            <person name="Glavina Del Rio T."/>
            <person name="Chen F."/>
            <person name="Tice H."/>
            <person name="Pitluck S."/>
            <person name="Cheng J.F."/>
            <person name="Chertkov O."/>
            <person name="Sims D."/>
            <person name="Meincke L."/>
            <person name="Brettin T."/>
            <person name="Han C."/>
            <person name="Detter J.C."/>
            <person name="Bruce D."/>
            <person name="Goodwin L."/>
            <person name="Land M."/>
            <person name="Hauser L."/>
            <person name="Chang Y.J."/>
            <person name="Jeffries C.D."/>
            <person name="Ivanova N."/>
            <person name="Mavromatis K."/>
            <person name="Mikhailova N."/>
            <person name="Chen A."/>
            <person name="Palaniappan K."/>
            <person name="Chain P."/>
            <person name="Rohde M."/>
            <person name="Goker M."/>
            <person name="Bristow J."/>
            <person name="Eisen J.A."/>
            <person name="Markowitz V."/>
            <person name="Hugenholtz P."/>
            <person name="Kyrpides N.C."/>
            <person name="Klenk H.P."/>
        </authorList>
    </citation>
    <scope>NUCLEOTIDE SEQUENCE [LARGE SCALE GENOMIC DNA]</scope>
    <source>
        <strain evidence="2">ATCC 12428 / DSM 43021 / JCM 3005 / NI 9100</strain>
    </source>
</reference>
<dbReference type="Proteomes" id="UP000002029">
    <property type="component" value="Chromosome"/>
</dbReference>
<gene>
    <name evidence="1" type="ordered locus">Sros_0207</name>
</gene>
<dbReference type="OrthoDB" id="1164099at2"/>
<dbReference type="RefSeq" id="WP_012886999.1">
    <property type="nucleotide sequence ID" value="NC_013595.1"/>
</dbReference>
<keyword evidence="2" id="KW-1185">Reference proteome</keyword>
<dbReference type="KEGG" id="sro:Sros_0207"/>
<organism evidence="1 2">
    <name type="scientific">Streptosporangium roseum (strain ATCC 12428 / DSM 43021 / JCM 3005 / KCTC 9067 / NCIMB 10171 / NRRL 2505 / NI 9100)</name>
    <dbReference type="NCBI Taxonomy" id="479432"/>
    <lineage>
        <taxon>Bacteria</taxon>
        <taxon>Bacillati</taxon>
        <taxon>Actinomycetota</taxon>
        <taxon>Actinomycetes</taxon>
        <taxon>Streptosporangiales</taxon>
        <taxon>Streptosporangiaceae</taxon>
        <taxon>Streptosporangium</taxon>
    </lineage>
</organism>
<evidence type="ECO:0000313" key="1">
    <source>
        <dbReference type="EMBL" id="ACZ83253.1"/>
    </source>
</evidence>
<name>D2AZ68_STRRD</name>
<dbReference type="AlphaFoldDB" id="D2AZ68"/>
<proteinExistence type="predicted"/>
<evidence type="ECO:0000313" key="2">
    <source>
        <dbReference type="Proteomes" id="UP000002029"/>
    </source>
</evidence>
<protein>
    <submittedName>
        <fullName evidence="1">Uncharacterized protein</fullName>
    </submittedName>
</protein>
<accession>D2AZ68</accession>
<dbReference type="HOGENOM" id="CLU_493409_0_0_11"/>